<dbReference type="SUPFAM" id="SSF51306">
    <property type="entry name" value="LexA/Signal peptidase"/>
    <property type="match status" value="1"/>
</dbReference>
<protein>
    <recommendedName>
        <fullName evidence="3">Peptidase S24-like</fullName>
    </recommendedName>
</protein>
<organism evidence="1 2">
    <name type="scientific">Xylanibacter ruminicola</name>
    <name type="common">Prevotella ruminicola</name>
    <dbReference type="NCBI Taxonomy" id="839"/>
    <lineage>
        <taxon>Bacteria</taxon>
        <taxon>Pseudomonadati</taxon>
        <taxon>Bacteroidota</taxon>
        <taxon>Bacteroidia</taxon>
        <taxon>Bacteroidales</taxon>
        <taxon>Prevotellaceae</taxon>
        <taxon>Xylanibacter</taxon>
    </lineage>
</organism>
<dbReference type="AlphaFoldDB" id="A0A1M6XN11"/>
<proteinExistence type="predicted"/>
<reference evidence="1 2" key="1">
    <citation type="submission" date="2016-11" db="EMBL/GenBank/DDBJ databases">
        <authorList>
            <person name="Jaros S."/>
            <person name="Januszkiewicz K."/>
            <person name="Wedrychowicz H."/>
        </authorList>
    </citation>
    <scope>NUCLEOTIDE SEQUENCE [LARGE SCALE GENOMIC DNA]</scope>
    <source>
        <strain evidence="1 2">KHT3</strain>
    </source>
</reference>
<evidence type="ECO:0000313" key="2">
    <source>
        <dbReference type="Proteomes" id="UP000184130"/>
    </source>
</evidence>
<dbReference type="InterPro" id="IPR036286">
    <property type="entry name" value="LexA/Signal_pep-like_sf"/>
</dbReference>
<gene>
    <name evidence="1" type="ORF">SAMN05216463_12134</name>
</gene>
<dbReference type="EMBL" id="FRBD01000021">
    <property type="protein sequence ID" value="SHL07367.1"/>
    <property type="molecule type" value="Genomic_DNA"/>
</dbReference>
<dbReference type="CDD" id="cd06462">
    <property type="entry name" value="Peptidase_S24_S26"/>
    <property type="match status" value="1"/>
</dbReference>
<dbReference type="Proteomes" id="UP000184130">
    <property type="component" value="Unassembled WGS sequence"/>
</dbReference>
<evidence type="ECO:0000313" key="1">
    <source>
        <dbReference type="EMBL" id="SHL07367.1"/>
    </source>
</evidence>
<evidence type="ECO:0008006" key="3">
    <source>
        <dbReference type="Google" id="ProtNLM"/>
    </source>
</evidence>
<dbReference type="RefSeq" id="WP_073210401.1">
    <property type="nucleotide sequence ID" value="NZ_FRBD01000021.1"/>
</dbReference>
<accession>A0A1M6XN11</accession>
<sequence>MITDDIIIKEAVRLVSEGLSVTLPVNGRSMLPFIIGGKESVILQQPEELKVGDVVLAWVVGDRYVVHRIISINGDDITLMGDGNLAGTERCTVAGVKAKATHVVDAHEQLHDLYTPRRCMAAKLWWYLRPIRRYLLFITKL</sequence>
<name>A0A1M6XN11_XYLRU</name>